<proteinExistence type="predicted"/>
<feature type="transmembrane region" description="Helical" evidence="1">
    <location>
        <begin position="254"/>
        <end position="272"/>
    </location>
</feature>
<accession>A0AAN5LEH2</accession>
<organism evidence="3 4">
    <name type="scientific">Klebsiella oxytoca</name>
    <dbReference type="NCBI Taxonomy" id="571"/>
    <lineage>
        <taxon>Bacteria</taxon>
        <taxon>Pseudomonadati</taxon>
        <taxon>Pseudomonadota</taxon>
        <taxon>Gammaproteobacteria</taxon>
        <taxon>Enterobacterales</taxon>
        <taxon>Enterobacteriaceae</taxon>
        <taxon>Klebsiella/Raoultella group</taxon>
        <taxon>Klebsiella</taxon>
    </lineage>
</organism>
<dbReference type="InterPro" id="IPR027417">
    <property type="entry name" value="P-loop_NTPase"/>
</dbReference>
<name>A0AAN5LEH2_KLEOX</name>
<keyword evidence="1" id="KW-0472">Membrane</keyword>
<evidence type="ECO:0000313" key="3">
    <source>
        <dbReference type="EMBL" id="HAT1685019.1"/>
    </source>
</evidence>
<evidence type="ECO:0000313" key="4">
    <source>
        <dbReference type="Proteomes" id="UP000856143"/>
    </source>
</evidence>
<dbReference type="InterPro" id="IPR008900">
    <property type="entry name" value="Zot_N"/>
</dbReference>
<evidence type="ECO:0000256" key="1">
    <source>
        <dbReference type="SAM" id="Phobius"/>
    </source>
</evidence>
<dbReference type="Proteomes" id="UP000856143">
    <property type="component" value="Unassembled WGS sequence"/>
</dbReference>
<dbReference type="Gene3D" id="3.40.50.300">
    <property type="entry name" value="P-loop containing nucleotide triphosphate hydrolases"/>
    <property type="match status" value="1"/>
</dbReference>
<sequence length="352" mass="39958">MTVYFITGKLGAGKSLVSVGKIQDKIVQGCKVATNLNLHLHNMPQVGRMAKSPRVMRIPDKPQLADLLAIGIGNTSYDESLNGLLVLDECGTWFNSRTWADKSRQDVIDWCLHARKLGWDIIFIIQDLALIDKQARLAMAEFVVYCRRVDRLTIPGIGFIWRLITGSKLPMPKIHIGIVKYGDSNTSVVVDRWIYTGVSLYSAYDTKQGFTAAYPHQVYSYLTPWLSHGRYASPKSFRTIMRLTRIYFKRWSRFRLLLTGILAGMALFWLSVENPHYIFMASDNGVTHSLPVKDFRIASSAFYGNDVKYTFTDTAENSYSSDDLIKDGYRVFYIDSCAAIIEKGGKREKVRC</sequence>
<dbReference type="EMBL" id="DACSEO010000140">
    <property type="protein sequence ID" value="HAT1685019.1"/>
    <property type="molecule type" value="Genomic_DNA"/>
</dbReference>
<gene>
    <name evidence="3" type="ORF">I8Y21_005848</name>
</gene>
<keyword evidence="1" id="KW-0812">Transmembrane</keyword>
<keyword evidence="1" id="KW-1133">Transmembrane helix</keyword>
<reference evidence="3" key="1">
    <citation type="journal article" date="2018" name="Genome Biol.">
        <title>SKESA: strategic k-mer extension for scrupulous assemblies.</title>
        <authorList>
            <person name="Souvorov A."/>
            <person name="Agarwala R."/>
            <person name="Lipman D.J."/>
        </authorList>
    </citation>
    <scope>NUCLEOTIDE SEQUENCE</scope>
    <source>
        <strain evidence="3">R404</strain>
    </source>
</reference>
<feature type="domain" description="Zona occludens toxin N-terminal" evidence="2">
    <location>
        <begin position="3"/>
        <end position="183"/>
    </location>
</feature>
<dbReference type="AlphaFoldDB" id="A0AAN5LEH2"/>
<dbReference type="Pfam" id="PF05707">
    <property type="entry name" value="Zot"/>
    <property type="match status" value="1"/>
</dbReference>
<protein>
    <submittedName>
        <fullName evidence="3">Assembly protein</fullName>
    </submittedName>
</protein>
<reference evidence="3" key="2">
    <citation type="submission" date="2020-11" db="EMBL/GenBank/DDBJ databases">
        <authorList>
            <consortium name="NCBI Pathogen Detection Project"/>
        </authorList>
    </citation>
    <scope>NUCLEOTIDE SEQUENCE</scope>
    <source>
        <strain evidence="3">R404</strain>
    </source>
</reference>
<comment type="caution">
    <text evidence="3">The sequence shown here is derived from an EMBL/GenBank/DDBJ whole genome shotgun (WGS) entry which is preliminary data.</text>
</comment>
<evidence type="ECO:0000259" key="2">
    <source>
        <dbReference type="Pfam" id="PF05707"/>
    </source>
</evidence>